<evidence type="ECO:0000313" key="2">
    <source>
        <dbReference type="EnsemblPlants" id="KQK87493"/>
    </source>
</evidence>
<feature type="compositionally biased region" description="Basic and acidic residues" evidence="1">
    <location>
        <begin position="26"/>
        <end position="37"/>
    </location>
</feature>
<dbReference type="Proteomes" id="UP000004995">
    <property type="component" value="Unassembled WGS sequence"/>
</dbReference>
<dbReference type="InParanoid" id="K4AND0"/>
<feature type="compositionally biased region" description="Basic residues" evidence="1">
    <location>
        <begin position="1"/>
        <end position="13"/>
    </location>
</feature>
<dbReference type="Gramene" id="KQK87493">
    <property type="protein sequence ID" value="KQK87493"/>
    <property type="gene ID" value="SETIT_040427mg"/>
</dbReference>
<dbReference type="EnsemblPlants" id="KQK87493">
    <property type="protein sequence ID" value="KQK87493"/>
    <property type="gene ID" value="SETIT_040427mg"/>
</dbReference>
<dbReference type="AlphaFoldDB" id="K4AND0"/>
<reference evidence="2" key="2">
    <citation type="submission" date="2018-08" db="UniProtKB">
        <authorList>
            <consortium name="EnsemblPlants"/>
        </authorList>
    </citation>
    <scope>IDENTIFICATION</scope>
    <source>
        <strain evidence="2">Yugu1</strain>
    </source>
</reference>
<dbReference type="HOGENOM" id="CLU_3352006_0_0_1"/>
<protein>
    <submittedName>
        <fullName evidence="2">Uncharacterized protein</fullName>
    </submittedName>
</protein>
<feature type="region of interest" description="Disordered" evidence="1">
    <location>
        <begin position="1"/>
        <end position="37"/>
    </location>
</feature>
<sequence>MQMLGPKRKARGGRKGERITNVARRISGDGERDRPLL</sequence>
<accession>K4AND0</accession>
<keyword evidence="3" id="KW-1185">Reference proteome</keyword>
<reference evidence="3" key="1">
    <citation type="journal article" date="2012" name="Nat. Biotechnol.">
        <title>Reference genome sequence of the model plant Setaria.</title>
        <authorList>
            <person name="Bennetzen J.L."/>
            <person name="Schmutz J."/>
            <person name="Wang H."/>
            <person name="Percifield R."/>
            <person name="Hawkins J."/>
            <person name="Pontaroli A.C."/>
            <person name="Estep M."/>
            <person name="Feng L."/>
            <person name="Vaughn J.N."/>
            <person name="Grimwood J."/>
            <person name="Jenkins J."/>
            <person name="Barry K."/>
            <person name="Lindquist E."/>
            <person name="Hellsten U."/>
            <person name="Deshpande S."/>
            <person name="Wang X."/>
            <person name="Wu X."/>
            <person name="Mitros T."/>
            <person name="Triplett J."/>
            <person name="Yang X."/>
            <person name="Ye C.Y."/>
            <person name="Mauro-Herrera M."/>
            <person name="Wang L."/>
            <person name="Li P."/>
            <person name="Sharma M."/>
            <person name="Sharma R."/>
            <person name="Ronald P.C."/>
            <person name="Panaud O."/>
            <person name="Kellogg E.A."/>
            <person name="Brutnell T.P."/>
            <person name="Doust A.N."/>
            <person name="Tuskan G.A."/>
            <person name="Rokhsar D."/>
            <person name="Devos K.M."/>
        </authorList>
    </citation>
    <scope>NUCLEOTIDE SEQUENCE [LARGE SCALE GENOMIC DNA]</scope>
    <source>
        <strain evidence="3">cv. Yugu1</strain>
    </source>
</reference>
<proteinExistence type="predicted"/>
<name>K4AND0_SETIT</name>
<evidence type="ECO:0000313" key="3">
    <source>
        <dbReference type="Proteomes" id="UP000004995"/>
    </source>
</evidence>
<dbReference type="EMBL" id="AGNK02005407">
    <property type="status" value="NOT_ANNOTATED_CDS"/>
    <property type="molecule type" value="Genomic_DNA"/>
</dbReference>
<organism evidence="2 3">
    <name type="scientific">Setaria italica</name>
    <name type="common">Foxtail millet</name>
    <name type="synonym">Panicum italicum</name>
    <dbReference type="NCBI Taxonomy" id="4555"/>
    <lineage>
        <taxon>Eukaryota</taxon>
        <taxon>Viridiplantae</taxon>
        <taxon>Streptophyta</taxon>
        <taxon>Embryophyta</taxon>
        <taxon>Tracheophyta</taxon>
        <taxon>Spermatophyta</taxon>
        <taxon>Magnoliopsida</taxon>
        <taxon>Liliopsida</taxon>
        <taxon>Poales</taxon>
        <taxon>Poaceae</taxon>
        <taxon>PACMAD clade</taxon>
        <taxon>Panicoideae</taxon>
        <taxon>Panicodae</taxon>
        <taxon>Paniceae</taxon>
        <taxon>Cenchrinae</taxon>
        <taxon>Setaria</taxon>
    </lineage>
</organism>
<evidence type="ECO:0000256" key="1">
    <source>
        <dbReference type="SAM" id="MobiDB-lite"/>
    </source>
</evidence>